<evidence type="ECO:0000313" key="1">
    <source>
        <dbReference type="EMBL" id="KAJ3553547.1"/>
    </source>
</evidence>
<sequence length="101" mass="11167">MSIARAHNAEMNGAAFVGKPKMKWFTVTRGSGLGVFSDLNLAAACAGPEDGKIHLFNNKGDTAIKFYDAFSRNELEKYYGGKYYPVGVSHFCFHPKELKDN</sequence>
<keyword evidence="2" id="KW-1185">Reference proteome</keyword>
<proteinExistence type="predicted"/>
<dbReference type="Proteomes" id="UP001213000">
    <property type="component" value="Unassembled WGS sequence"/>
</dbReference>
<gene>
    <name evidence="1" type="ORF">NP233_g12618</name>
</gene>
<comment type="caution">
    <text evidence="1">The sequence shown here is derived from an EMBL/GenBank/DDBJ whole genome shotgun (WGS) entry which is preliminary data.</text>
</comment>
<evidence type="ECO:0000313" key="2">
    <source>
        <dbReference type="Proteomes" id="UP001213000"/>
    </source>
</evidence>
<organism evidence="1 2">
    <name type="scientific">Leucocoprinus birnbaumii</name>
    <dbReference type="NCBI Taxonomy" id="56174"/>
    <lineage>
        <taxon>Eukaryota</taxon>
        <taxon>Fungi</taxon>
        <taxon>Dikarya</taxon>
        <taxon>Basidiomycota</taxon>
        <taxon>Agaricomycotina</taxon>
        <taxon>Agaricomycetes</taxon>
        <taxon>Agaricomycetidae</taxon>
        <taxon>Agaricales</taxon>
        <taxon>Agaricineae</taxon>
        <taxon>Agaricaceae</taxon>
        <taxon>Leucocoprinus</taxon>
    </lineage>
</organism>
<dbReference type="AlphaFoldDB" id="A0AAD5VE40"/>
<protein>
    <submittedName>
        <fullName evidence="1">Uncharacterized protein</fullName>
    </submittedName>
</protein>
<accession>A0AAD5VE40</accession>
<dbReference type="EMBL" id="JANIEX010001899">
    <property type="protein sequence ID" value="KAJ3553547.1"/>
    <property type="molecule type" value="Genomic_DNA"/>
</dbReference>
<name>A0AAD5VE40_9AGAR</name>
<reference evidence="1" key="1">
    <citation type="submission" date="2022-07" db="EMBL/GenBank/DDBJ databases">
        <title>Genome Sequence of Leucocoprinus birnbaumii.</title>
        <authorList>
            <person name="Buettner E."/>
        </authorList>
    </citation>
    <scope>NUCLEOTIDE SEQUENCE</scope>
    <source>
        <strain evidence="1">VT141</strain>
    </source>
</reference>